<organism evidence="1 2">
    <name type="scientific">Persicobacter diffluens</name>
    <dbReference type="NCBI Taxonomy" id="981"/>
    <lineage>
        <taxon>Bacteria</taxon>
        <taxon>Pseudomonadati</taxon>
        <taxon>Bacteroidota</taxon>
        <taxon>Cytophagia</taxon>
        <taxon>Cytophagales</taxon>
        <taxon>Persicobacteraceae</taxon>
        <taxon>Persicobacter</taxon>
    </lineage>
</organism>
<proteinExistence type="predicted"/>
<dbReference type="Proteomes" id="UP001310022">
    <property type="component" value="Unassembled WGS sequence"/>
</dbReference>
<evidence type="ECO:0000313" key="2">
    <source>
        <dbReference type="Proteomes" id="UP001310022"/>
    </source>
</evidence>
<accession>A0AAN4W382</accession>
<dbReference type="EMBL" id="BQKE01000007">
    <property type="protein sequence ID" value="GJM64836.1"/>
    <property type="molecule type" value="Genomic_DNA"/>
</dbReference>
<gene>
    <name evidence="1" type="ORF">PEDI_53880</name>
</gene>
<protein>
    <submittedName>
        <fullName evidence="1">Uncharacterized protein</fullName>
    </submittedName>
</protein>
<reference evidence="1 2" key="1">
    <citation type="submission" date="2021-12" db="EMBL/GenBank/DDBJ databases">
        <title>Genome sequencing of bacteria with rrn-lacking chromosome and rrn-plasmid.</title>
        <authorList>
            <person name="Anda M."/>
            <person name="Iwasaki W."/>
        </authorList>
    </citation>
    <scope>NUCLEOTIDE SEQUENCE [LARGE SCALE GENOMIC DNA]</scope>
    <source>
        <strain evidence="1 2">NBRC 15940</strain>
    </source>
</reference>
<keyword evidence="2" id="KW-1185">Reference proteome</keyword>
<dbReference type="AlphaFoldDB" id="A0AAN4W382"/>
<comment type="caution">
    <text evidence="1">The sequence shown here is derived from an EMBL/GenBank/DDBJ whole genome shotgun (WGS) entry which is preliminary data.</text>
</comment>
<sequence length="153" mass="17638">MLFTQCINHKGLVGLAASWLKRRRPSNQINCTEVFTELVTMNNTGEIPDVIGFNYWTSVVVEVKTSRADFLRDRKKPFRQEPIKGMGEFRYYCVLKGLVKKEELPNGWGLLEYDSGELVCSLLPERMKSNAVEERILLLSALRRLKSRSAKLR</sequence>
<evidence type="ECO:0000313" key="1">
    <source>
        <dbReference type="EMBL" id="GJM64836.1"/>
    </source>
</evidence>
<name>A0AAN4W382_9BACT</name>